<dbReference type="Proteomes" id="UP000230002">
    <property type="component" value="Unassembled WGS sequence"/>
</dbReference>
<organism evidence="2 3">
    <name type="scientific">Ganoderma sinense ZZ0214-1</name>
    <dbReference type="NCBI Taxonomy" id="1077348"/>
    <lineage>
        <taxon>Eukaryota</taxon>
        <taxon>Fungi</taxon>
        <taxon>Dikarya</taxon>
        <taxon>Basidiomycota</taxon>
        <taxon>Agaricomycotina</taxon>
        <taxon>Agaricomycetes</taxon>
        <taxon>Polyporales</taxon>
        <taxon>Polyporaceae</taxon>
        <taxon>Ganoderma</taxon>
    </lineage>
</organism>
<sequence length="273" mass="30543">MDCRPVALDLALQAELEPVANALSSEAVTQETFAAIVPQLVASWQAEQRQILQSFLGRFIKSVPSNVDILDLAVSIVYTGRSVYQNVRTIRYPYILAQGFRHSKPDGDRDDFPPSHYAAPAAGPTRRRPYSLESLKPKQVEVDIKWMRSILTKLGLKPDTATLSDLEQCNACLRCLKCAEEGQGQERAYTWEAAFSHTAQHDTTQLDNAYPRSSHVRWARVGEADMIKVKEREAIAHALTADSNCQWSCVLCVDWKGCGGEGKRRIREHLASE</sequence>
<proteinExistence type="predicted"/>
<gene>
    <name evidence="2" type="ORF">GSI_12723</name>
</gene>
<protein>
    <submittedName>
        <fullName evidence="2">Uncharacterized protein</fullName>
    </submittedName>
</protein>
<name>A0A2G8RTI9_9APHY</name>
<dbReference type="AlphaFoldDB" id="A0A2G8RTI9"/>
<evidence type="ECO:0000313" key="2">
    <source>
        <dbReference type="EMBL" id="PIL24837.1"/>
    </source>
</evidence>
<evidence type="ECO:0000313" key="3">
    <source>
        <dbReference type="Proteomes" id="UP000230002"/>
    </source>
</evidence>
<dbReference type="OrthoDB" id="2745177at2759"/>
<evidence type="ECO:0000256" key="1">
    <source>
        <dbReference type="SAM" id="MobiDB-lite"/>
    </source>
</evidence>
<feature type="region of interest" description="Disordered" evidence="1">
    <location>
        <begin position="105"/>
        <end position="129"/>
    </location>
</feature>
<comment type="caution">
    <text evidence="2">The sequence shown here is derived from an EMBL/GenBank/DDBJ whole genome shotgun (WGS) entry which is preliminary data.</text>
</comment>
<accession>A0A2G8RTI9</accession>
<keyword evidence="3" id="KW-1185">Reference proteome</keyword>
<dbReference type="EMBL" id="AYKW01000056">
    <property type="protein sequence ID" value="PIL24837.1"/>
    <property type="molecule type" value="Genomic_DNA"/>
</dbReference>
<reference evidence="2 3" key="1">
    <citation type="journal article" date="2015" name="Sci. Rep.">
        <title>Chromosome-level genome map provides insights into diverse defense mechanisms in the medicinal fungus Ganoderma sinense.</title>
        <authorList>
            <person name="Zhu Y."/>
            <person name="Xu J."/>
            <person name="Sun C."/>
            <person name="Zhou S."/>
            <person name="Xu H."/>
            <person name="Nelson D.R."/>
            <person name="Qian J."/>
            <person name="Song J."/>
            <person name="Luo H."/>
            <person name="Xiang L."/>
            <person name="Li Y."/>
            <person name="Xu Z."/>
            <person name="Ji A."/>
            <person name="Wang L."/>
            <person name="Lu S."/>
            <person name="Hayward A."/>
            <person name="Sun W."/>
            <person name="Li X."/>
            <person name="Schwartz D.C."/>
            <person name="Wang Y."/>
            <person name="Chen S."/>
        </authorList>
    </citation>
    <scope>NUCLEOTIDE SEQUENCE [LARGE SCALE GENOMIC DNA]</scope>
    <source>
        <strain evidence="2 3">ZZ0214-1</strain>
    </source>
</reference>